<dbReference type="PROSITE" id="PS50109">
    <property type="entry name" value="HIS_KIN"/>
    <property type="match status" value="1"/>
</dbReference>
<comment type="catalytic activity">
    <reaction evidence="1">
        <text>ATP + protein L-histidine = ADP + protein N-phospho-L-histidine.</text>
        <dbReference type="EC" id="2.7.13.3"/>
    </reaction>
</comment>
<dbReference type="AlphaFoldDB" id="A0A6L7IQM3"/>
<comment type="subcellular location">
    <subcellularLocation>
        <location evidence="2">Cell membrane</location>
    </subcellularLocation>
</comment>
<dbReference type="Proteomes" id="UP000478463">
    <property type="component" value="Chromosome"/>
</dbReference>
<keyword evidence="5" id="KW-0418">Kinase</keyword>
<dbReference type="RefSeq" id="WP_160941753.1">
    <property type="nucleotide sequence ID" value="NZ_CP063310.1"/>
</dbReference>
<dbReference type="GO" id="GO:0004721">
    <property type="term" value="F:phosphoprotein phosphatase activity"/>
    <property type="evidence" value="ECO:0007669"/>
    <property type="project" value="TreeGrafter"/>
</dbReference>
<dbReference type="SMART" id="SM00387">
    <property type="entry name" value="HATPase_c"/>
    <property type="match status" value="1"/>
</dbReference>
<evidence type="ECO:0000256" key="2">
    <source>
        <dbReference type="ARBA" id="ARBA00004236"/>
    </source>
</evidence>
<evidence type="ECO:0000256" key="6">
    <source>
        <dbReference type="ARBA" id="ARBA00039401"/>
    </source>
</evidence>
<dbReference type="PANTHER" id="PTHR45453:SF3">
    <property type="entry name" value="HISTIDINE KINASE"/>
    <property type="match status" value="1"/>
</dbReference>
<dbReference type="EMBL" id="CP063310">
    <property type="protein sequence ID" value="QOS69641.1"/>
    <property type="molecule type" value="Genomic_DNA"/>
</dbReference>
<dbReference type="GO" id="GO:0016036">
    <property type="term" value="P:cellular response to phosphate starvation"/>
    <property type="evidence" value="ECO:0007669"/>
    <property type="project" value="TreeGrafter"/>
</dbReference>
<dbReference type="Gene3D" id="3.30.565.10">
    <property type="entry name" value="Histidine kinase-like ATPase, C-terminal domain"/>
    <property type="match status" value="1"/>
</dbReference>
<evidence type="ECO:0000256" key="5">
    <source>
        <dbReference type="ARBA" id="ARBA00022777"/>
    </source>
</evidence>
<evidence type="ECO:0000259" key="7">
    <source>
        <dbReference type="PROSITE" id="PS50109"/>
    </source>
</evidence>
<dbReference type="SUPFAM" id="SSF55874">
    <property type="entry name" value="ATPase domain of HSP90 chaperone/DNA topoisomerase II/histidine kinase"/>
    <property type="match status" value="1"/>
</dbReference>
<organism evidence="8 9">
    <name type="scientific">Eggerthella guodeyinii</name>
    <dbReference type="NCBI Taxonomy" id="2690837"/>
    <lineage>
        <taxon>Bacteria</taxon>
        <taxon>Bacillati</taxon>
        <taxon>Actinomycetota</taxon>
        <taxon>Coriobacteriia</taxon>
        <taxon>Eggerthellales</taxon>
        <taxon>Eggerthellaceae</taxon>
        <taxon>Eggerthella</taxon>
    </lineage>
</organism>
<dbReference type="SUPFAM" id="SSF47384">
    <property type="entry name" value="Homodimeric domain of signal transducing histidine kinase"/>
    <property type="match status" value="1"/>
</dbReference>
<dbReference type="CDD" id="cd00082">
    <property type="entry name" value="HisKA"/>
    <property type="match status" value="1"/>
</dbReference>
<keyword evidence="4" id="KW-0808">Transferase</keyword>
<evidence type="ECO:0000256" key="1">
    <source>
        <dbReference type="ARBA" id="ARBA00000085"/>
    </source>
</evidence>
<dbReference type="InterPro" id="IPR003594">
    <property type="entry name" value="HATPase_dom"/>
</dbReference>
<dbReference type="Pfam" id="PF02518">
    <property type="entry name" value="HATPase_c"/>
    <property type="match status" value="1"/>
</dbReference>
<dbReference type="GO" id="GO:0005886">
    <property type="term" value="C:plasma membrane"/>
    <property type="evidence" value="ECO:0007669"/>
    <property type="project" value="UniProtKB-SubCell"/>
</dbReference>
<dbReference type="KEGG" id="egd:GS424_007345"/>
<dbReference type="InterPro" id="IPR050351">
    <property type="entry name" value="BphY/WalK/GraS-like"/>
</dbReference>
<accession>A0A6L7IQM3</accession>
<evidence type="ECO:0000313" key="8">
    <source>
        <dbReference type="EMBL" id="QOS69641.1"/>
    </source>
</evidence>
<dbReference type="EC" id="2.7.13.3" evidence="3"/>
<dbReference type="InterPro" id="IPR036890">
    <property type="entry name" value="HATPase_C_sf"/>
</dbReference>
<dbReference type="SMART" id="SM00388">
    <property type="entry name" value="HisKA"/>
    <property type="match status" value="1"/>
</dbReference>
<reference evidence="8 9" key="1">
    <citation type="submission" date="2020-10" db="EMBL/GenBank/DDBJ databases">
        <title>Eggerthella sp. nov., isolated from human feces.</title>
        <authorList>
            <person name="Yajun G."/>
        </authorList>
    </citation>
    <scope>NUCLEOTIDE SEQUENCE [LARGE SCALE GENOMIC DNA]</scope>
    <source>
        <strain evidence="8 9">HF-1101</strain>
    </source>
</reference>
<dbReference type="InterPro" id="IPR003661">
    <property type="entry name" value="HisK_dim/P_dom"/>
</dbReference>
<proteinExistence type="predicted"/>
<name>A0A6L7IQM3_9ACTN</name>
<dbReference type="InterPro" id="IPR005467">
    <property type="entry name" value="His_kinase_dom"/>
</dbReference>
<protein>
    <recommendedName>
        <fullName evidence="6">Sensor-like histidine kinase SenX3</fullName>
        <ecNumber evidence="3">2.7.13.3</ecNumber>
    </recommendedName>
</protein>
<feature type="domain" description="Histidine kinase" evidence="7">
    <location>
        <begin position="194"/>
        <end position="405"/>
    </location>
</feature>
<dbReference type="PANTHER" id="PTHR45453">
    <property type="entry name" value="PHOSPHATE REGULON SENSOR PROTEIN PHOR"/>
    <property type="match status" value="1"/>
</dbReference>
<dbReference type="Pfam" id="PF00512">
    <property type="entry name" value="HisKA"/>
    <property type="match status" value="1"/>
</dbReference>
<sequence>MERRRGRLDDKARRHRLGLRVFLAVAAALALTSALIYALVAVALPASYESVATSRVHERLDALGAQLAETPYADAAQPIYDFCIENSATAVLVVGNDTSRFGTEPDAASESAVALSTNVRFADQDSGYLTIVANLSAAGELPSAFWSMLPAVVAAILAAAVLVAWGVSRIINRLVADVADAKRAERQRRDFFAAVSHELKTPLCALKAQIECMLYGIGDFADRDKHLPEALETAERLEGLVGEIVLVAGMEADDIDRACEDVSAAALVQEAVDAWAPQAAERGLAFDADVQGDAIVRANRTLVARALANVVGNAVTYSPPGAQVSVRLADGTLVVENTGVELSDGELARAFEPFYRAETSRSRATGGSGLGLYIAKAAFDRYGIRFALDSADDRVTFRARFPKGRGI</sequence>
<evidence type="ECO:0000313" key="9">
    <source>
        <dbReference type="Proteomes" id="UP000478463"/>
    </source>
</evidence>
<dbReference type="GO" id="GO:0000155">
    <property type="term" value="F:phosphorelay sensor kinase activity"/>
    <property type="evidence" value="ECO:0007669"/>
    <property type="project" value="InterPro"/>
</dbReference>
<evidence type="ECO:0000256" key="3">
    <source>
        <dbReference type="ARBA" id="ARBA00012438"/>
    </source>
</evidence>
<dbReference type="Gene3D" id="1.10.287.130">
    <property type="match status" value="1"/>
</dbReference>
<evidence type="ECO:0000256" key="4">
    <source>
        <dbReference type="ARBA" id="ARBA00022679"/>
    </source>
</evidence>
<gene>
    <name evidence="8" type="ORF">GS424_007345</name>
</gene>
<dbReference type="InterPro" id="IPR036097">
    <property type="entry name" value="HisK_dim/P_sf"/>
</dbReference>